<sequence length="112" mass="12005">MPPSPLAVGFPIPEEDRFQKIVEHADHGSLACQGKERERKETTRRNANPPVPPPRTSRLERAAVVGKKRAATLAVGGSPGAMASENTLVHHAPVVSITLLVILTLMTVDQNA</sequence>
<dbReference type="AlphaFoldDB" id="A0A2U1NBC8"/>
<feature type="region of interest" description="Disordered" evidence="1">
    <location>
        <begin position="24"/>
        <end position="59"/>
    </location>
</feature>
<dbReference type="EMBL" id="PKPP01003182">
    <property type="protein sequence ID" value="PWA70776.1"/>
    <property type="molecule type" value="Genomic_DNA"/>
</dbReference>
<protein>
    <submittedName>
        <fullName evidence="2">Uncharacterized protein</fullName>
    </submittedName>
</protein>
<organism evidence="2 3">
    <name type="scientific">Artemisia annua</name>
    <name type="common">Sweet wormwood</name>
    <dbReference type="NCBI Taxonomy" id="35608"/>
    <lineage>
        <taxon>Eukaryota</taxon>
        <taxon>Viridiplantae</taxon>
        <taxon>Streptophyta</taxon>
        <taxon>Embryophyta</taxon>
        <taxon>Tracheophyta</taxon>
        <taxon>Spermatophyta</taxon>
        <taxon>Magnoliopsida</taxon>
        <taxon>eudicotyledons</taxon>
        <taxon>Gunneridae</taxon>
        <taxon>Pentapetalae</taxon>
        <taxon>asterids</taxon>
        <taxon>campanulids</taxon>
        <taxon>Asterales</taxon>
        <taxon>Asteraceae</taxon>
        <taxon>Asteroideae</taxon>
        <taxon>Anthemideae</taxon>
        <taxon>Artemisiinae</taxon>
        <taxon>Artemisia</taxon>
    </lineage>
</organism>
<feature type="compositionally biased region" description="Basic and acidic residues" evidence="1">
    <location>
        <begin position="34"/>
        <end position="44"/>
    </location>
</feature>
<comment type="caution">
    <text evidence="2">The sequence shown here is derived from an EMBL/GenBank/DDBJ whole genome shotgun (WGS) entry which is preliminary data.</text>
</comment>
<reference evidence="2 3" key="1">
    <citation type="journal article" date="2018" name="Mol. Plant">
        <title>The genome of Artemisia annua provides insight into the evolution of Asteraceae family and artemisinin biosynthesis.</title>
        <authorList>
            <person name="Shen Q."/>
            <person name="Zhang L."/>
            <person name="Liao Z."/>
            <person name="Wang S."/>
            <person name="Yan T."/>
            <person name="Shi P."/>
            <person name="Liu M."/>
            <person name="Fu X."/>
            <person name="Pan Q."/>
            <person name="Wang Y."/>
            <person name="Lv Z."/>
            <person name="Lu X."/>
            <person name="Zhang F."/>
            <person name="Jiang W."/>
            <person name="Ma Y."/>
            <person name="Chen M."/>
            <person name="Hao X."/>
            <person name="Li L."/>
            <person name="Tang Y."/>
            <person name="Lv G."/>
            <person name="Zhou Y."/>
            <person name="Sun X."/>
            <person name="Brodelius P.E."/>
            <person name="Rose J.K.C."/>
            <person name="Tang K."/>
        </authorList>
    </citation>
    <scope>NUCLEOTIDE SEQUENCE [LARGE SCALE GENOMIC DNA]</scope>
    <source>
        <strain evidence="3">cv. Huhao1</strain>
        <tissue evidence="2">Leaf</tissue>
    </source>
</reference>
<proteinExistence type="predicted"/>
<evidence type="ECO:0000256" key="1">
    <source>
        <dbReference type="SAM" id="MobiDB-lite"/>
    </source>
</evidence>
<name>A0A2U1NBC8_ARTAN</name>
<dbReference type="Proteomes" id="UP000245207">
    <property type="component" value="Unassembled WGS sequence"/>
</dbReference>
<accession>A0A2U1NBC8</accession>
<evidence type="ECO:0000313" key="2">
    <source>
        <dbReference type="EMBL" id="PWA70776.1"/>
    </source>
</evidence>
<evidence type="ECO:0000313" key="3">
    <source>
        <dbReference type="Proteomes" id="UP000245207"/>
    </source>
</evidence>
<keyword evidence="3" id="KW-1185">Reference proteome</keyword>
<gene>
    <name evidence="2" type="ORF">CTI12_AA284340</name>
</gene>